<dbReference type="InterPro" id="IPR048381">
    <property type="entry name" value="GDH_C"/>
</dbReference>
<dbReference type="InterPro" id="IPR049062">
    <property type="entry name" value="NAD_Glu_DH_ACT2"/>
</dbReference>
<dbReference type="RefSeq" id="WP_154594564.1">
    <property type="nucleotide sequence ID" value="NZ_WLVL01000056.1"/>
</dbReference>
<sequence length="1625" mass="180236">MSASFDQTRAELLTAAAEVAGRSRDGTTAQLLHRYYRHTADEDLRARAPEDLLGAALSHRELARRRAPGRASVRVFTPTVAENKWSCGHTVVQTVTDDMPFLVDSVTAAIMADGRTIHHVVHPQLVVRRDAVGELVEVLDVDPEDAPTGEFGVHVESWMHVEIDRESDAPDLREVQERLEQVLGDVREAVEDWSKMRDRARQTADALREDPPGPVSEAEVDQAVRLLDWLAADNFTFVGCRDYALHEDGDDLSLHAVPGTGLGILRYDERQASVPHLVGAVRDKAREPHLLILTKANSRSTVHRAGYLDYIGVKTFDADGVVTGERRFLGLFTSGAYTESVLRVPIASDKVREALRLSGYSPESHDGRDLVSVLQTFPRDEIFQSEPGELAETAKSIIHAKVRRQLRVFLRQDVYGRFTSCLVYLPRDRYNTTARLRIEALLRDTFGSDQIDYTTRVNESTLARLHFVVRVPRGVSLPDIDREALERKMMEITRAWGDDLAEAVTQEHGEEDAARILKSYGRAFSESYKEDFSARVAVVDLEHLDAVPADGLGLNLYHSLGAPGDERRMKVYTEHELSLSRLLPIFTHLGVEVTDERPYTVDRAGRAPAYVYDFGLKADSADVWEDHGGDVRRDVQQVFAQAWSGEIESDSLNSLVLRAGLTSRQVVILRSIAKYLRQAGTTFTAGYIESVLTGNPEISRMLVELFETRFGVGTYADDERGMQERHAAEQAVVDRITDALEEVASLDADRILRSFLGTVRAVLRTNFYQHQDDGAPKPYLSMKLDPHAVPGLPAPKPKFEVWVYSPRVEGVHLRFGNVARGGLRWSDRREDFRTEILGLVKAQMVKNAVIVPTGSKGGFFAKQLPDPAVDRDAWLAEGVEAYQLFISGLLDLTDNRVGRDIVPPHDVVRHDPDDPYLVVAADKGTAKFSDIANGVAQSYGFWLDDAFASGGSAGYDHKGMGITARGAWESVKRHFRELGLDTQTEDFTVVGVGDMSGDVFGNGMLLSEHIRLVAAFDHRHIFVDPSPVADSSYAERRRLFDLPRSSWADYDASLISEGGGVFARSAKSVPVSPQMGEALGIADAPATMTPAELMRAILQAPVDLVWNGGIGTYIKASTEVHAQVGDRANDAIRVDGRDLRCRVVGEGGNLGATQLGRIEAAKAGIHVNTDAVDNSAGVDTSDHEVNIKILLTGLMKDGDLTLKQRNELLASMTDEVAYQVLRDNYEQNVLLGNARYQEHEMLPTHRRLITWLEERGELDRPLEFLPGDAELDERAEAGHGLTSPEASVLMAYAKLALKADLQASGLPDEPFFARTLAEYFPDPVRERYAEELQRHPLRREIIVNAVVNSLVNRGGITFAFRAMEETAASPEQIAKAFVVAREVFDLRDFVQQVEALDNQVPTDTQTWMYLEFRRLLDRATRWFLQNRPSSLDVEAEIERFADTVRRVQPQVADMLKGGEHERLREQADALVEQGVPEELAVRAAGLLDLYSVLDIVEIARETERPGDDVARLYFQLSEHFGVDALLTRVSALPREDRWDALARGSMRDDLYAALGALTMAVLGSAGELQDPGEQIGRWEQLNADQLGRAQTALTGIARIERPGIAPLSVALRTLRSVIRSGAAAD</sequence>
<dbReference type="Pfam" id="PF21079">
    <property type="entry name" value="GDH_HM2"/>
    <property type="match status" value="1"/>
</dbReference>
<dbReference type="Pfam" id="PF21074">
    <property type="entry name" value="GDH_C"/>
    <property type="match status" value="1"/>
</dbReference>
<name>A0A6I3J1L6_9MICO</name>
<feature type="domain" description="NAD-glutamate dehydrogenase ACT3" evidence="6">
    <location>
        <begin position="552"/>
        <end position="622"/>
    </location>
</feature>
<dbReference type="InterPro" id="IPR036291">
    <property type="entry name" value="NAD(P)-bd_dom_sf"/>
</dbReference>
<dbReference type="GO" id="GO:0004352">
    <property type="term" value="F:glutamate dehydrogenase (NAD+) activity"/>
    <property type="evidence" value="ECO:0007669"/>
    <property type="project" value="InterPro"/>
</dbReference>
<comment type="caution">
    <text evidence="7">The sequence shown here is derived from an EMBL/GenBank/DDBJ whole genome shotgun (WGS) entry which is preliminary data.</text>
</comment>
<dbReference type="InterPro" id="IPR049058">
    <property type="entry name" value="NAD_Glu_DH_HM2"/>
</dbReference>
<evidence type="ECO:0000256" key="1">
    <source>
        <dbReference type="SAM" id="Coils"/>
    </source>
</evidence>
<evidence type="ECO:0000259" key="3">
    <source>
        <dbReference type="Pfam" id="PF21074"/>
    </source>
</evidence>
<feature type="domain" description="NAD-glutamate dehydrogenase ACT2" evidence="5">
    <location>
        <begin position="407"/>
        <end position="496"/>
    </location>
</feature>
<feature type="domain" description="NAD-glutamate dehydrogenase catalytic" evidence="2">
    <location>
        <begin position="736"/>
        <end position="1232"/>
    </location>
</feature>
<dbReference type="InterPro" id="IPR024727">
    <property type="entry name" value="NAD_Glu_DH_N_ACT1"/>
</dbReference>
<dbReference type="SUPFAM" id="SSF53223">
    <property type="entry name" value="Aminoacid dehydrogenase-like, N-terminal domain"/>
    <property type="match status" value="1"/>
</dbReference>
<evidence type="ECO:0000259" key="6">
    <source>
        <dbReference type="Pfam" id="PF21077"/>
    </source>
</evidence>
<accession>A0A6I3J1L6</accession>
<reference evidence="7 8" key="1">
    <citation type="submission" date="2019-11" db="EMBL/GenBank/DDBJ databases">
        <title>Whole genome sequencing identifies a novel species of the genus Arsenicicoccus isolated from human blood.</title>
        <authorList>
            <person name="Jeong J.H."/>
            <person name="Kweon O.J."/>
            <person name="Kim H.R."/>
            <person name="Kim T.-H."/>
            <person name="Ha S.-M."/>
            <person name="Lee M.-K."/>
        </authorList>
    </citation>
    <scope>NUCLEOTIDE SEQUENCE [LARGE SCALE GENOMIC DNA]</scope>
    <source>
        <strain evidence="7 8">MKL-02</strain>
    </source>
</reference>
<dbReference type="SUPFAM" id="SSF51735">
    <property type="entry name" value="NAD(P)-binding Rossmann-fold domains"/>
    <property type="match status" value="1"/>
</dbReference>
<dbReference type="Gene3D" id="3.40.50.720">
    <property type="entry name" value="NAD(P)-binding Rossmann-like Domain"/>
    <property type="match status" value="1"/>
</dbReference>
<evidence type="ECO:0000259" key="5">
    <source>
        <dbReference type="Pfam" id="PF21076"/>
    </source>
</evidence>
<dbReference type="Pfam" id="PF05088">
    <property type="entry name" value="Bac_GDH_CD"/>
    <property type="match status" value="1"/>
</dbReference>
<dbReference type="Pfam" id="PF21077">
    <property type="entry name" value="GDH_ACT3"/>
    <property type="match status" value="1"/>
</dbReference>
<dbReference type="InterPro" id="IPR049064">
    <property type="entry name" value="NAD_Glu_DH_ACT3"/>
</dbReference>
<dbReference type="InterPro" id="IPR049059">
    <property type="entry name" value="NAD_Glu_DH_HM1"/>
</dbReference>
<dbReference type="InterPro" id="IPR028971">
    <property type="entry name" value="NAD-GDH_cat"/>
</dbReference>
<dbReference type="InterPro" id="IPR049056">
    <property type="entry name" value="NAD_Glu_DH_HM3"/>
</dbReference>
<evidence type="ECO:0000313" key="7">
    <source>
        <dbReference type="EMBL" id="MTB73316.1"/>
    </source>
</evidence>
<dbReference type="Pfam" id="PF21075">
    <property type="entry name" value="GDH_ACT1"/>
    <property type="match status" value="1"/>
</dbReference>
<dbReference type="Pfam" id="PF21073">
    <property type="entry name" value="GDH_HM1"/>
    <property type="match status" value="1"/>
</dbReference>
<evidence type="ECO:0000313" key="8">
    <source>
        <dbReference type="Proteomes" id="UP000431092"/>
    </source>
</evidence>
<dbReference type="GO" id="GO:0004069">
    <property type="term" value="F:L-aspartate:2-oxoglutarate aminotransferase activity"/>
    <property type="evidence" value="ECO:0007669"/>
    <property type="project" value="InterPro"/>
</dbReference>
<keyword evidence="8" id="KW-1185">Reference proteome</keyword>
<organism evidence="7 8">
    <name type="scientific">Arsenicicoccus cauae</name>
    <dbReference type="NCBI Taxonomy" id="2663847"/>
    <lineage>
        <taxon>Bacteria</taxon>
        <taxon>Bacillati</taxon>
        <taxon>Actinomycetota</taxon>
        <taxon>Actinomycetes</taxon>
        <taxon>Micrococcales</taxon>
        <taxon>Intrasporangiaceae</taxon>
        <taxon>Arsenicicoccus</taxon>
    </lineage>
</organism>
<dbReference type="Proteomes" id="UP000431092">
    <property type="component" value="Unassembled WGS sequence"/>
</dbReference>
<feature type="domain" description="NAD-glutamate dehydrogenase N-terminal ACT1" evidence="4">
    <location>
        <begin position="32"/>
        <end position="179"/>
    </location>
</feature>
<dbReference type="InterPro" id="IPR007780">
    <property type="entry name" value="NAD_Glu_DH_bac"/>
</dbReference>
<dbReference type="Pfam" id="PF21076">
    <property type="entry name" value="GDH_ACT2"/>
    <property type="match status" value="1"/>
</dbReference>
<feature type="domain" description="NAD-specific glutamate dehydrogenase C-terminal" evidence="3">
    <location>
        <begin position="1278"/>
        <end position="1615"/>
    </location>
</feature>
<dbReference type="InterPro" id="IPR046346">
    <property type="entry name" value="Aminoacid_DH-like_N_sf"/>
</dbReference>
<dbReference type="EMBL" id="WLVL01000056">
    <property type="protein sequence ID" value="MTB73316.1"/>
    <property type="molecule type" value="Genomic_DNA"/>
</dbReference>
<protein>
    <submittedName>
        <fullName evidence="7">NAD-glutamate dehydrogenase</fullName>
    </submittedName>
</protein>
<proteinExistence type="predicted"/>
<dbReference type="PIRSF" id="PIRSF036761">
    <property type="entry name" value="GDH_Mll4104"/>
    <property type="match status" value="1"/>
</dbReference>
<dbReference type="PANTHER" id="PTHR43403:SF1">
    <property type="entry name" value="NAD-SPECIFIC GLUTAMATE DEHYDROGENASE"/>
    <property type="match status" value="1"/>
</dbReference>
<gene>
    <name evidence="7" type="ORF">GGG17_15380</name>
</gene>
<dbReference type="GO" id="GO:0006538">
    <property type="term" value="P:L-glutamate catabolic process"/>
    <property type="evidence" value="ECO:0007669"/>
    <property type="project" value="InterPro"/>
</dbReference>
<keyword evidence="1" id="KW-0175">Coiled coil</keyword>
<evidence type="ECO:0000259" key="2">
    <source>
        <dbReference type="Pfam" id="PF05088"/>
    </source>
</evidence>
<evidence type="ECO:0000259" key="4">
    <source>
        <dbReference type="Pfam" id="PF21075"/>
    </source>
</evidence>
<dbReference type="Pfam" id="PF21078">
    <property type="entry name" value="GDH_HM3"/>
    <property type="match status" value="1"/>
</dbReference>
<dbReference type="PANTHER" id="PTHR43403">
    <property type="entry name" value="NAD-SPECIFIC GLUTAMATE DEHYDROGENASE"/>
    <property type="match status" value="1"/>
</dbReference>
<feature type="coiled-coil region" evidence="1">
    <location>
        <begin position="172"/>
        <end position="210"/>
    </location>
</feature>